<dbReference type="Proteomes" id="UP000637578">
    <property type="component" value="Unassembled WGS sequence"/>
</dbReference>
<protein>
    <submittedName>
        <fullName evidence="2">Uncharacterized protein</fullName>
    </submittedName>
</protein>
<proteinExistence type="predicted"/>
<reference evidence="2" key="2">
    <citation type="submission" date="2020-09" db="EMBL/GenBank/DDBJ databases">
        <authorList>
            <person name="Sun Q."/>
            <person name="Zhou Y."/>
        </authorList>
    </citation>
    <scope>NUCLEOTIDE SEQUENCE</scope>
    <source>
        <strain evidence="2">CGMCC 4.5737</strain>
    </source>
</reference>
<feature type="region of interest" description="Disordered" evidence="1">
    <location>
        <begin position="73"/>
        <end position="95"/>
    </location>
</feature>
<evidence type="ECO:0000256" key="1">
    <source>
        <dbReference type="SAM" id="MobiDB-lite"/>
    </source>
</evidence>
<dbReference type="EMBL" id="BMMK01000059">
    <property type="protein sequence ID" value="GGM83089.1"/>
    <property type="molecule type" value="Genomic_DNA"/>
</dbReference>
<name>A0A8J3CIX1_9PSEU</name>
<sequence length="95" mass="10179">MLHTITQKALRVPDPVGELGDGAVVTRRQLDAALMQIGFKLSTDLLEHLGRANAGTVRAPALHVLTAVRSAARPRSRTIWPSETAERSKCGSPSP</sequence>
<reference evidence="2" key="1">
    <citation type="journal article" date="2014" name="Int. J. Syst. Evol. Microbiol.">
        <title>Complete genome sequence of Corynebacterium casei LMG S-19264T (=DSM 44701T), isolated from a smear-ripened cheese.</title>
        <authorList>
            <consortium name="US DOE Joint Genome Institute (JGI-PGF)"/>
            <person name="Walter F."/>
            <person name="Albersmeier A."/>
            <person name="Kalinowski J."/>
            <person name="Ruckert C."/>
        </authorList>
    </citation>
    <scope>NUCLEOTIDE SEQUENCE</scope>
    <source>
        <strain evidence="2">CGMCC 4.5737</strain>
    </source>
</reference>
<comment type="caution">
    <text evidence="2">The sequence shown here is derived from an EMBL/GenBank/DDBJ whole genome shotgun (WGS) entry which is preliminary data.</text>
</comment>
<accession>A0A8J3CIX1</accession>
<dbReference type="AlphaFoldDB" id="A0A8J3CIX1"/>
<gene>
    <name evidence="2" type="ORF">GCM10012275_62110</name>
</gene>
<evidence type="ECO:0000313" key="3">
    <source>
        <dbReference type="Proteomes" id="UP000637578"/>
    </source>
</evidence>
<organism evidence="2 3">
    <name type="scientific">Longimycelium tulufanense</name>
    <dbReference type="NCBI Taxonomy" id="907463"/>
    <lineage>
        <taxon>Bacteria</taxon>
        <taxon>Bacillati</taxon>
        <taxon>Actinomycetota</taxon>
        <taxon>Actinomycetes</taxon>
        <taxon>Pseudonocardiales</taxon>
        <taxon>Pseudonocardiaceae</taxon>
        <taxon>Longimycelium</taxon>
    </lineage>
</organism>
<evidence type="ECO:0000313" key="2">
    <source>
        <dbReference type="EMBL" id="GGM83089.1"/>
    </source>
</evidence>
<keyword evidence="3" id="KW-1185">Reference proteome</keyword>